<keyword evidence="1" id="KW-0805">Transcription regulation</keyword>
<dbReference type="eggNOG" id="COG2207">
    <property type="taxonomic scope" value="Bacteria"/>
</dbReference>
<dbReference type="GO" id="GO:0003700">
    <property type="term" value="F:DNA-binding transcription factor activity"/>
    <property type="evidence" value="ECO:0007669"/>
    <property type="project" value="InterPro"/>
</dbReference>
<dbReference type="Pfam" id="PF12833">
    <property type="entry name" value="HTH_18"/>
    <property type="match status" value="1"/>
</dbReference>
<feature type="domain" description="HTH araC/xylS-type" evidence="4">
    <location>
        <begin position="185"/>
        <end position="268"/>
    </location>
</feature>
<dbReference type="GO" id="GO:0043565">
    <property type="term" value="F:sequence-specific DNA binding"/>
    <property type="evidence" value="ECO:0007669"/>
    <property type="project" value="InterPro"/>
</dbReference>
<dbReference type="KEGG" id="nml:Namu_1656"/>
<dbReference type="STRING" id="479431.Namu_1656"/>
<dbReference type="SUPFAM" id="SSF46689">
    <property type="entry name" value="Homeodomain-like"/>
    <property type="match status" value="1"/>
</dbReference>
<dbReference type="InParanoid" id="C8XFT5"/>
<evidence type="ECO:0000256" key="3">
    <source>
        <dbReference type="ARBA" id="ARBA00023163"/>
    </source>
</evidence>
<reference evidence="5 6" key="2">
    <citation type="journal article" date="2010" name="Stand. Genomic Sci.">
        <title>Complete genome sequence of Nakamurella multipartita type strain (Y-104).</title>
        <authorList>
            <person name="Tice H."/>
            <person name="Mayilraj S."/>
            <person name="Sims D."/>
            <person name="Lapidus A."/>
            <person name="Nolan M."/>
            <person name="Lucas S."/>
            <person name="Glavina Del Rio T."/>
            <person name="Copeland A."/>
            <person name="Cheng J.F."/>
            <person name="Meincke L."/>
            <person name="Bruce D."/>
            <person name="Goodwin L."/>
            <person name="Pitluck S."/>
            <person name="Ivanova N."/>
            <person name="Mavromatis K."/>
            <person name="Ovchinnikova G."/>
            <person name="Pati A."/>
            <person name="Chen A."/>
            <person name="Palaniappan K."/>
            <person name="Land M."/>
            <person name="Hauser L."/>
            <person name="Chang Y.J."/>
            <person name="Jeffries C.D."/>
            <person name="Detter J.C."/>
            <person name="Brettin T."/>
            <person name="Rohde M."/>
            <person name="Goker M."/>
            <person name="Bristow J."/>
            <person name="Eisen J.A."/>
            <person name="Markowitz V."/>
            <person name="Hugenholtz P."/>
            <person name="Kyrpides N.C."/>
            <person name="Klenk H.P."/>
            <person name="Chen F."/>
        </authorList>
    </citation>
    <scope>NUCLEOTIDE SEQUENCE [LARGE SCALE GENOMIC DNA]</scope>
    <source>
        <strain evidence="6">ATCC 700099 / DSM 44233 / CIP 104796 / JCM 9543 / NBRC 105858 / Y-104</strain>
    </source>
</reference>
<organism evidence="5 6">
    <name type="scientific">Nakamurella multipartita (strain ATCC 700099 / DSM 44233 / CIP 104796 / JCM 9543 / NBRC 105858 / Y-104)</name>
    <name type="common">Microsphaera multipartita</name>
    <dbReference type="NCBI Taxonomy" id="479431"/>
    <lineage>
        <taxon>Bacteria</taxon>
        <taxon>Bacillati</taxon>
        <taxon>Actinomycetota</taxon>
        <taxon>Actinomycetes</taxon>
        <taxon>Nakamurellales</taxon>
        <taxon>Nakamurellaceae</taxon>
        <taxon>Nakamurella</taxon>
    </lineage>
</organism>
<dbReference type="InterPro" id="IPR050204">
    <property type="entry name" value="AraC_XylS_family_regulators"/>
</dbReference>
<evidence type="ECO:0000256" key="1">
    <source>
        <dbReference type="ARBA" id="ARBA00023015"/>
    </source>
</evidence>
<dbReference type="PANTHER" id="PTHR46796">
    <property type="entry name" value="HTH-TYPE TRANSCRIPTIONAL ACTIVATOR RHAS-RELATED"/>
    <property type="match status" value="1"/>
</dbReference>
<dbReference type="AlphaFoldDB" id="C8XFT5"/>
<dbReference type="PROSITE" id="PS01124">
    <property type="entry name" value="HTH_ARAC_FAMILY_2"/>
    <property type="match status" value="1"/>
</dbReference>
<dbReference type="RefSeq" id="WP_015746949.1">
    <property type="nucleotide sequence ID" value="NC_013235.1"/>
</dbReference>
<evidence type="ECO:0000256" key="2">
    <source>
        <dbReference type="ARBA" id="ARBA00023125"/>
    </source>
</evidence>
<dbReference type="InterPro" id="IPR009057">
    <property type="entry name" value="Homeodomain-like_sf"/>
</dbReference>
<dbReference type="HOGENOM" id="CLU_066193_0_0_11"/>
<dbReference type="PANTHER" id="PTHR46796:SF15">
    <property type="entry name" value="BLL1074 PROTEIN"/>
    <property type="match status" value="1"/>
</dbReference>
<protein>
    <submittedName>
        <fullName evidence="5">Transcriptional regulator, AraC family</fullName>
    </submittedName>
</protein>
<reference evidence="6" key="1">
    <citation type="submission" date="2009-09" db="EMBL/GenBank/DDBJ databases">
        <title>The complete genome of Nakamurella multipartita DSM 44233.</title>
        <authorList>
            <consortium name="US DOE Joint Genome Institute (JGI-PGF)"/>
            <person name="Lucas S."/>
            <person name="Copeland A."/>
            <person name="Lapidus A."/>
            <person name="Glavina del Rio T."/>
            <person name="Dalin E."/>
            <person name="Tice H."/>
            <person name="Bruce D."/>
            <person name="Goodwin L."/>
            <person name="Pitluck S."/>
            <person name="Kyrpides N."/>
            <person name="Mavromatis K."/>
            <person name="Ivanova N."/>
            <person name="Ovchinnikova G."/>
            <person name="Sims D."/>
            <person name="Meincke L."/>
            <person name="Brettin T."/>
            <person name="Detter J.C."/>
            <person name="Han C."/>
            <person name="Larimer F."/>
            <person name="Land M."/>
            <person name="Hauser L."/>
            <person name="Markowitz V."/>
            <person name="Cheng J.-F."/>
            <person name="Hugenholtz P."/>
            <person name="Woyke T."/>
            <person name="Wu D."/>
            <person name="Klenk H.-P."/>
            <person name="Eisen J.A."/>
        </authorList>
    </citation>
    <scope>NUCLEOTIDE SEQUENCE [LARGE SCALE GENOMIC DNA]</scope>
    <source>
        <strain evidence="6">ATCC 700099 / DSM 44233 / CIP 104796 / JCM 9543 / NBRC 105858 / Y-104</strain>
    </source>
</reference>
<dbReference type="Gene3D" id="1.10.10.60">
    <property type="entry name" value="Homeodomain-like"/>
    <property type="match status" value="1"/>
</dbReference>
<gene>
    <name evidence="5" type="ordered locus">Namu_1656</name>
</gene>
<dbReference type="Proteomes" id="UP000002218">
    <property type="component" value="Chromosome"/>
</dbReference>
<evidence type="ECO:0000313" key="6">
    <source>
        <dbReference type="Proteomes" id="UP000002218"/>
    </source>
</evidence>
<dbReference type="SMART" id="SM00342">
    <property type="entry name" value="HTH_ARAC"/>
    <property type="match status" value="1"/>
</dbReference>
<name>C8XFT5_NAKMY</name>
<keyword evidence="6" id="KW-1185">Reference proteome</keyword>
<evidence type="ECO:0000259" key="4">
    <source>
        <dbReference type="PROSITE" id="PS01124"/>
    </source>
</evidence>
<evidence type="ECO:0000313" key="5">
    <source>
        <dbReference type="EMBL" id="ACV78046.1"/>
    </source>
</evidence>
<sequence>MADEALVALAAPPEAAGAVRTMIGYRMAAEPGEHRGLPSPYLTLVFSLSGPLPIHVPSPAGRREGAFRIPLGGLHTRAVLLPRRLPHAPTSAQRGIQLAVHPLAARAVFGVPAAALTDEVLEVGDVVGPLAGLTERLAADPTGPDAVAAVNGWLRERTRAAAASPAPRELARAWRLIVGSDGRARIGDVARDVGWSRAHLTRRLRAEIGVGAKDLARLARFQRSRRLMIGRAGELGRIAQDSGYADQSHLTAEWREFAGCTPRQWMAAELADH</sequence>
<accession>C8XFT5</accession>
<keyword evidence="2" id="KW-0238">DNA-binding</keyword>
<dbReference type="InterPro" id="IPR018060">
    <property type="entry name" value="HTH_AraC"/>
</dbReference>
<proteinExistence type="predicted"/>
<dbReference type="OrthoDB" id="2559672at2"/>
<keyword evidence="3" id="KW-0804">Transcription</keyword>
<dbReference type="EMBL" id="CP001737">
    <property type="protein sequence ID" value="ACV78046.1"/>
    <property type="molecule type" value="Genomic_DNA"/>
</dbReference>